<keyword evidence="1" id="KW-1133">Transmembrane helix</keyword>
<name>A0A0G4B473_9BACT</name>
<dbReference type="STRING" id="1618337.UT28_C0001G0594"/>
<accession>A0A0G4B473</accession>
<keyword evidence="1" id="KW-0812">Transmembrane</keyword>
<evidence type="ECO:0000256" key="1">
    <source>
        <dbReference type="SAM" id="Phobius"/>
    </source>
</evidence>
<feature type="transmembrane region" description="Helical" evidence="1">
    <location>
        <begin position="48"/>
        <end position="68"/>
    </location>
</feature>
<evidence type="ECO:0000313" key="3">
    <source>
        <dbReference type="Proteomes" id="UP000035648"/>
    </source>
</evidence>
<organism evidence="2 3">
    <name type="scientific">Berkelbacteria bacterium GW2011_GWE1_39_12</name>
    <dbReference type="NCBI Taxonomy" id="1618337"/>
    <lineage>
        <taxon>Bacteria</taxon>
        <taxon>Candidatus Berkelbacteria</taxon>
    </lineage>
</organism>
<dbReference type="Proteomes" id="UP000035648">
    <property type="component" value="Chromosome"/>
</dbReference>
<protein>
    <submittedName>
        <fullName evidence="2">Uncharacterized protein</fullName>
    </submittedName>
</protein>
<reference evidence="2 3" key="1">
    <citation type="journal article" date="2015" name="Nature">
        <title>rRNA introns, odd ribosomes, and small enigmatic genomes across a large radiation of phyla.</title>
        <authorList>
            <person name="Brown C.T."/>
            <person name="Hug L.A."/>
            <person name="Thomas B.C."/>
            <person name="Sharon I."/>
            <person name="Castelle C.J."/>
            <person name="Singh A."/>
            <person name="Wilkins M.J."/>
            <person name="Williams K.H."/>
            <person name="Banfield J.F."/>
        </authorList>
    </citation>
    <scope>NUCLEOTIDE SEQUENCE [LARGE SCALE GENOMIC DNA]</scope>
</reference>
<gene>
    <name evidence="2" type="ORF">UT28_C0001G0594</name>
</gene>
<sequence length="227" mass="25654">MEQKSNDLTKSGRGENDLKLGLPEKEEDFYRDLDRKTSHKSCCTCQTLAIFFTCLLLIFSGLIIFIYWQITRGEVPNFNVKKSAEVLNLENKLMGTKPDIQNKYEIRLTSDEINSLLTGGLSFQDFLLKDTTVSINPNEVLIYGNLVKPFNARIILSVAPQVKNNKIAFKVIKTTAGNITLPAVVNKKIETNLNFLIDQKMAKFYQKASVTDEILLNNELLIKGVSK</sequence>
<dbReference type="KEGG" id="bbgw:UT28_C0001G0594"/>
<dbReference type="EMBL" id="CP011213">
    <property type="protein sequence ID" value="AKM82395.1"/>
    <property type="molecule type" value="Genomic_DNA"/>
</dbReference>
<proteinExistence type="predicted"/>
<dbReference type="AlphaFoldDB" id="A0A0G4B473"/>
<evidence type="ECO:0000313" key="2">
    <source>
        <dbReference type="EMBL" id="AKM82395.1"/>
    </source>
</evidence>
<keyword evidence="1" id="KW-0472">Membrane</keyword>